<proteinExistence type="inferred from homology"/>
<dbReference type="InterPro" id="IPR001650">
    <property type="entry name" value="Helicase_C-like"/>
</dbReference>
<dbReference type="SMART" id="SM00487">
    <property type="entry name" value="DEXDc"/>
    <property type="match status" value="1"/>
</dbReference>
<feature type="domain" description="Helicase C-terminal" evidence="15">
    <location>
        <begin position="397"/>
        <end position="555"/>
    </location>
</feature>
<dbReference type="InterPro" id="IPR032284">
    <property type="entry name" value="RecQ_Zn-bd"/>
</dbReference>
<feature type="compositionally biased region" description="Pro residues" evidence="12">
    <location>
        <begin position="31"/>
        <end position="48"/>
    </location>
</feature>
<dbReference type="Pfam" id="PF16124">
    <property type="entry name" value="RecQ_Zn_bind"/>
    <property type="match status" value="1"/>
</dbReference>
<dbReference type="GO" id="GO:0005524">
    <property type="term" value="F:ATP binding"/>
    <property type="evidence" value="ECO:0007669"/>
    <property type="project" value="UniProtKB-KW"/>
</dbReference>
<evidence type="ECO:0000256" key="1">
    <source>
        <dbReference type="ARBA" id="ARBA00001947"/>
    </source>
</evidence>
<keyword evidence="5" id="KW-0347">Helicase</keyword>
<dbReference type="InterPro" id="IPR014001">
    <property type="entry name" value="Helicase_ATP-bd"/>
</dbReference>
<evidence type="ECO:0000256" key="9">
    <source>
        <dbReference type="ARBA" id="ARBA00034617"/>
    </source>
</evidence>
<organism evidence="16 17">
    <name type="scientific">Caenorhabditis bovis</name>
    <dbReference type="NCBI Taxonomy" id="2654633"/>
    <lineage>
        <taxon>Eukaryota</taxon>
        <taxon>Metazoa</taxon>
        <taxon>Ecdysozoa</taxon>
        <taxon>Nematoda</taxon>
        <taxon>Chromadorea</taxon>
        <taxon>Rhabditida</taxon>
        <taxon>Rhabditina</taxon>
        <taxon>Rhabditomorpha</taxon>
        <taxon>Rhabditoidea</taxon>
        <taxon>Rhabditidae</taxon>
        <taxon>Peloderinae</taxon>
        <taxon>Caenorhabditis</taxon>
    </lineage>
</organism>
<dbReference type="EMBL" id="CADEPM010000004">
    <property type="protein sequence ID" value="CAB3405043.1"/>
    <property type="molecule type" value="Genomic_DNA"/>
</dbReference>
<dbReference type="InterPro" id="IPR010997">
    <property type="entry name" value="HRDC-like_sf"/>
</dbReference>
<comment type="cofactor">
    <cofactor evidence="1">
        <name>Zn(2+)</name>
        <dbReference type="ChEBI" id="CHEBI:29105"/>
    </cofactor>
</comment>
<dbReference type="Pfam" id="PF00270">
    <property type="entry name" value="DEAD"/>
    <property type="match status" value="1"/>
</dbReference>
<feature type="region of interest" description="Disordered" evidence="12">
    <location>
        <begin position="105"/>
        <end position="164"/>
    </location>
</feature>
<dbReference type="InterPro" id="IPR002121">
    <property type="entry name" value="HRDC_dom"/>
</dbReference>
<dbReference type="PANTHER" id="PTHR13710:SF120">
    <property type="entry name" value="BIFUNCTIONAL 3'-5' EXONUCLEASE_ATP-DEPENDENT HELICASE WRN"/>
    <property type="match status" value="1"/>
</dbReference>
<dbReference type="GO" id="GO:0000724">
    <property type="term" value="P:double-strand break repair via homologous recombination"/>
    <property type="evidence" value="ECO:0007669"/>
    <property type="project" value="TreeGrafter"/>
</dbReference>
<keyword evidence="17" id="KW-1185">Reference proteome</keyword>
<dbReference type="Proteomes" id="UP000494206">
    <property type="component" value="Unassembled WGS sequence"/>
</dbReference>
<dbReference type="SMART" id="SM00956">
    <property type="entry name" value="RQC"/>
    <property type="match status" value="1"/>
</dbReference>
<dbReference type="FunFam" id="3.40.50.300:FF:001389">
    <property type="entry name" value="ATP-dependent DNA helicase RecQ"/>
    <property type="match status" value="1"/>
</dbReference>
<dbReference type="SUPFAM" id="SSF47819">
    <property type="entry name" value="HRDC-like"/>
    <property type="match status" value="1"/>
</dbReference>
<dbReference type="NCBIfam" id="TIGR00614">
    <property type="entry name" value="recQ_fam"/>
    <property type="match status" value="1"/>
</dbReference>
<evidence type="ECO:0000313" key="16">
    <source>
        <dbReference type="EMBL" id="CAB3405043.1"/>
    </source>
</evidence>
<feature type="compositionally biased region" description="Basic and acidic residues" evidence="12">
    <location>
        <begin position="107"/>
        <end position="119"/>
    </location>
</feature>
<feature type="region of interest" description="Disordered" evidence="12">
    <location>
        <begin position="1"/>
        <end position="76"/>
    </location>
</feature>
<dbReference type="Pfam" id="PF09382">
    <property type="entry name" value="RQC"/>
    <property type="match status" value="1"/>
</dbReference>
<dbReference type="InterPro" id="IPR036390">
    <property type="entry name" value="WH_DNA-bd_sf"/>
</dbReference>
<dbReference type="GO" id="GO:0006260">
    <property type="term" value="P:DNA replication"/>
    <property type="evidence" value="ECO:0007669"/>
    <property type="project" value="InterPro"/>
</dbReference>
<dbReference type="GO" id="GO:0016787">
    <property type="term" value="F:hydrolase activity"/>
    <property type="evidence" value="ECO:0007669"/>
    <property type="project" value="UniProtKB-KW"/>
</dbReference>
<feature type="domain" description="Helicase ATP-binding" evidence="14">
    <location>
        <begin position="207"/>
        <end position="377"/>
    </location>
</feature>
<evidence type="ECO:0000256" key="10">
    <source>
        <dbReference type="ARBA" id="ARBA00034808"/>
    </source>
</evidence>
<reference evidence="16 17" key="1">
    <citation type="submission" date="2020-04" db="EMBL/GenBank/DDBJ databases">
        <authorList>
            <person name="Laetsch R D."/>
            <person name="Stevens L."/>
            <person name="Kumar S."/>
            <person name="Blaxter L. M."/>
        </authorList>
    </citation>
    <scope>NUCLEOTIDE SEQUENCE [LARGE SCALE GENOMIC DNA]</scope>
</reference>
<keyword evidence="8" id="KW-0413">Isomerase</keyword>
<dbReference type="GO" id="GO:0003677">
    <property type="term" value="F:DNA binding"/>
    <property type="evidence" value="ECO:0007669"/>
    <property type="project" value="UniProtKB-KW"/>
</dbReference>
<gene>
    <name evidence="16" type="ORF">CBOVIS_LOCUS7293</name>
</gene>
<evidence type="ECO:0000256" key="5">
    <source>
        <dbReference type="ARBA" id="ARBA00022806"/>
    </source>
</evidence>
<feature type="compositionally biased region" description="Acidic residues" evidence="12">
    <location>
        <begin position="131"/>
        <end position="142"/>
    </location>
</feature>
<evidence type="ECO:0000256" key="7">
    <source>
        <dbReference type="ARBA" id="ARBA00023125"/>
    </source>
</evidence>
<evidence type="ECO:0000256" key="3">
    <source>
        <dbReference type="ARBA" id="ARBA00022741"/>
    </source>
</evidence>
<keyword evidence="6" id="KW-0067">ATP-binding</keyword>
<evidence type="ECO:0000259" key="15">
    <source>
        <dbReference type="PROSITE" id="PS51194"/>
    </source>
</evidence>
<dbReference type="CDD" id="cd18794">
    <property type="entry name" value="SF2_C_RecQ"/>
    <property type="match status" value="1"/>
</dbReference>
<dbReference type="PROSITE" id="PS51194">
    <property type="entry name" value="HELICASE_CTER"/>
    <property type="match status" value="1"/>
</dbReference>
<dbReference type="InterPro" id="IPR036388">
    <property type="entry name" value="WH-like_DNA-bd_sf"/>
</dbReference>
<dbReference type="PROSITE" id="PS50967">
    <property type="entry name" value="HRDC"/>
    <property type="match status" value="1"/>
</dbReference>
<evidence type="ECO:0000256" key="12">
    <source>
        <dbReference type="SAM" id="MobiDB-lite"/>
    </source>
</evidence>
<keyword evidence="4" id="KW-0378">Hydrolase</keyword>
<sequence>MYQLPDTPPPRENTPPMPQMAVPRPHVELSPTPPPPPELDDTPPPIRPAPDMIDGFEFFDDEGPSNRNRNAADDDLVDIDDLFNCGPFFGETVDEQIREEDYDSFDDFVKDPPPKDSLKRHLPSSSTSSDDGSDDPDYDDGGENQAARKSARKMRKTSQAMRQRQCMVDEAMRIRWSQMAKPPPEALKCLFDNYGHRKFRDKQWDVIRSALARDDQFVLMSTGYGKSVCYQLPALLLNGMTVVISPLISLMNDQVETLNAKGIEAMKLDGDSSLKEWGEVLKYPDCFRFVYMSPEMATSQKGIQLLKQCQKYIVLLAVDEAHCVSQWGHDFRSSYRNLSSLRNHDELNQIPMIALTATATMRVRLDVIKNLKLKLPKLVTTSFDRPNLYISVHPMKDIASDLLPLLKENGNALGRHFGGPTIIYCQTKQTTDDLNTVLQRNGVLSAKYHAGLNKCQREKAHQDFVRDKITTIVATVAFGMGIDKPDVRNVIHYGCPKDIESYYQEMGRAGRDGAPSVCRVFWAPKDIVMNKNRMMSSKVAEDIIANYVSMLKQLELVLTTSTCRRYQLLKHFDPSVQKPTDSKPDCCDRCTILMNGSGDMQSSKINVATEAKWLFDVVGQIYRGKTGIGKPIEFIRGSTKEEWRAKSTFEKRLFGIGKALSEKWWKTLASSLRLAGYFNEVRNPNLRFGSCIELTATASEWMIKSPSLLNIEANPILIQGKTEKNQTRSATNVVRQATDEKRILNASKQCDYISAAECPLLNDMKPKEDLQHPEKIKKLREKLTELRSEMASMYEMAPFQIVSNTVIEAFVNYRPTSIGGLDVIDGMSMAQKERYAHRFIDCVAKFAKENQMTTNVTGNEEMPEMLVRRMEMDLTPAVQKVYAAHVMSKAEPKMLAQMKSISESTVYTYLTTAVEKGFPVFLEPLGVDRQLVEQVLTAIRAKLGSNVIRLAPIMDALPKDLMDYNRLKLCRAILIYEYGYESDEPSVSRNSMPDWMATTTTSSVECRDERKNTKSKIKL</sequence>
<dbReference type="InterPro" id="IPR011545">
    <property type="entry name" value="DEAD/DEAH_box_helicase_dom"/>
</dbReference>
<comment type="caution">
    <text evidence="16">The sequence shown here is derived from an EMBL/GenBank/DDBJ whole genome shotgun (WGS) entry which is preliminary data.</text>
</comment>
<feature type="domain" description="HRDC" evidence="13">
    <location>
        <begin position="773"/>
        <end position="853"/>
    </location>
</feature>
<dbReference type="PANTHER" id="PTHR13710">
    <property type="entry name" value="DNA HELICASE RECQ FAMILY MEMBER"/>
    <property type="match status" value="1"/>
</dbReference>
<dbReference type="GO" id="GO:0009378">
    <property type="term" value="F:four-way junction helicase activity"/>
    <property type="evidence" value="ECO:0007669"/>
    <property type="project" value="TreeGrafter"/>
</dbReference>
<evidence type="ECO:0000259" key="13">
    <source>
        <dbReference type="PROSITE" id="PS50967"/>
    </source>
</evidence>
<dbReference type="InterPro" id="IPR004589">
    <property type="entry name" value="DNA_helicase_ATP-dep_RecQ"/>
</dbReference>
<comment type="similarity">
    <text evidence="2">Belongs to the helicase family. RecQ subfamily.</text>
</comment>
<accession>A0A8S1F3B6</accession>
<dbReference type="GO" id="GO:0043138">
    <property type="term" value="F:3'-5' DNA helicase activity"/>
    <property type="evidence" value="ECO:0007669"/>
    <property type="project" value="UniProtKB-EC"/>
</dbReference>
<dbReference type="GO" id="GO:0005694">
    <property type="term" value="C:chromosome"/>
    <property type="evidence" value="ECO:0007669"/>
    <property type="project" value="TreeGrafter"/>
</dbReference>
<dbReference type="Gene3D" id="1.10.10.10">
    <property type="entry name" value="Winged helix-like DNA-binding domain superfamily/Winged helix DNA-binding domain"/>
    <property type="match status" value="1"/>
</dbReference>
<dbReference type="GO" id="GO:0005654">
    <property type="term" value="C:nucleoplasm"/>
    <property type="evidence" value="ECO:0007669"/>
    <property type="project" value="TreeGrafter"/>
</dbReference>
<dbReference type="SUPFAM" id="SSF52540">
    <property type="entry name" value="P-loop containing nucleoside triphosphate hydrolases"/>
    <property type="match status" value="1"/>
</dbReference>
<dbReference type="GO" id="GO:0000723">
    <property type="term" value="P:telomere maintenance"/>
    <property type="evidence" value="ECO:0007669"/>
    <property type="project" value="TreeGrafter"/>
</dbReference>
<evidence type="ECO:0000256" key="4">
    <source>
        <dbReference type="ARBA" id="ARBA00022801"/>
    </source>
</evidence>
<dbReference type="SMART" id="SM00490">
    <property type="entry name" value="HELICc"/>
    <property type="match status" value="1"/>
</dbReference>
<evidence type="ECO:0000256" key="6">
    <source>
        <dbReference type="ARBA" id="ARBA00022840"/>
    </source>
</evidence>
<comment type="catalytic activity">
    <reaction evidence="11">
        <text>ATP + H2O = ADP + phosphate + H(+)</text>
        <dbReference type="Rhea" id="RHEA:13065"/>
        <dbReference type="ChEBI" id="CHEBI:15377"/>
        <dbReference type="ChEBI" id="CHEBI:15378"/>
        <dbReference type="ChEBI" id="CHEBI:30616"/>
        <dbReference type="ChEBI" id="CHEBI:43474"/>
        <dbReference type="ChEBI" id="CHEBI:456216"/>
    </reaction>
</comment>
<dbReference type="SUPFAM" id="SSF46785">
    <property type="entry name" value="Winged helix' DNA-binding domain"/>
    <property type="match status" value="1"/>
</dbReference>
<dbReference type="Gene3D" id="3.40.50.300">
    <property type="entry name" value="P-loop containing nucleotide triphosphate hydrolases"/>
    <property type="match status" value="2"/>
</dbReference>
<name>A0A8S1F3B6_9PELO</name>
<feature type="compositionally biased region" description="Pro residues" evidence="12">
    <location>
        <begin position="1"/>
        <end position="18"/>
    </location>
</feature>
<evidence type="ECO:0000259" key="14">
    <source>
        <dbReference type="PROSITE" id="PS51192"/>
    </source>
</evidence>
<dbReference type="Gene3D" id="1.10.150.80">
    <property type="entry name" value="HRDC domain"/>
    <property type="match status" value="1"/>
</dbReference>
<dbReference type="OrthoDB" id="10013439at2759"/>
<protein>
    <recommendedName>
        <fullName evidence="10">DNA 3'-5' helicase</fullName>
        <ecNumber evidence="10">5.6.2.4</ecNumber>
    </recommendedName>
</protein>
<dbReference type="AlphaFoldDB" id="A0A8S1F3B6"/>
<evidence type="ECO:0000256" key="2">
    <source>
        <dbReference type="ARBA" id="ARBA00005446"/>
    </source>
</evidence>
<evidence type="ECO:0000256" key="11">
    <source>
        <dbReference type="ARBA" id="ARBA00049360"/>
    </source>
</evidence>
<evidence type="ECO:0000313" key="17">
    <source>
        <dbReference type="Proteomes" id="UP000494206"/>
    </source>
</evidence>
<dbReference type="Pfam" id="PF00570">
    <property type="entry name" value="HRDC"/>
    <property type="match status" value="1"/>
</dbReference>
<keyword evidence="3" id="KW-0547">Nucleotide-binding</keyword>
<dbReference type="EC" id="5.6.2.4" evidence="10"/>
<evidence type="ECO:0000256" key="8">
    <source>
        <dbReference type="ARBA" id="ARBA00023235"/>
    </source>
</evidence>
<dbReference type="InterPro" id="IPR018982">
    <property type="entry name" value="RQC_domain"/>
</dbReference>
<dbReference type="InterPro" id="IPR027417">
    <property type="entry name" value="P-loop_NTPase"/>
</dbReference>
<feature type="region of interest" description="Disordered" evidence="12">
    <location>
        <begin position="999"/>
        <end position="1019"/>
    </location>
</feature>
<dbReference type="PROSITE" id="PS51192">
    <property type="entry name" value="HELICASE_ATP_BIND_1"/>
    <property type="match status" value="1"/>
</dbReference>
<comment type="catalytic activity">
    <reaction evidence="9">
        <text>Couples ATP hydrolysis with the unwinding of duplex DNA by translocating in the 3'-5' direction.</text>
        <dbReference type="EC" id="5.6.2.4"/>
    </reaction>
</comment>
<dbReference type="InterPro" id="IPR044876">
    <property type="entry name" value="HRDC_dom_sf"/>
</dbReference>
<dbReference type="GO" id="GO:0005737">
    <property type="term" value="C:cytoplasm"/>
    <property type="evidence" value="ECO:0007669"/>
    <property type="project" value="TreeGrafter"/>
</dbReference>
<dbReference type="Pfam" id="PF00271">
    <property type="entry name" value="Helicase_C"/>
    <property type="match status" value="1"/>
</dbReference>
<dbReference type="SMART" id="SM00341">
    <property type="entry name" value="HRDC"/>
    <property type="match status" value="1"/>
</dbReference>
<keyword evidence="7" id="KW-0238">DNA-binding</keyword>